<keyword evidence="1" id="KW-1185">Reference proteome</keyword>
<proteinExistence type="predicted"/>
<evidence type="ECO:0000313" key="1">
    <source>
        <dbReference type="Proteomes" id="UP000036681"/>
    </source>
</evidence>
<sequence length="93" mass="10447">MEKRTLGVNTRSVLPVALIKPTTFANYQNDNACTIRRSSGFHREGSYYEGKRLEFFVDFGSNDINVIYENGIENMKKPNAGIGSVEKRSNVIA</sequence>
<dbReference type="WBParaSite" id="ALUE_0000560201-mRNA-1">
    <property type="protein sequence ID" value="ALUE_0000560201-mRNA-1"/>
    <property type="gene ID" value="ALUE_0000560201"/>
</dbReference>
<organism evidence="1 2">
    <name type="scientific">Ascaris lumbricoides</name>
    <name type="common">Giant roundworm</name>
    <dbReference type="NCBI Taxonomy" id="6252"/>
    <lineage>
        <taxon>Eukaryota</taxon>
        <taxon>Metazoa</taxon>
        <taxon>Ecdysozoa</taxon>
        <taxon>Nematoda</taxon>
        <taxon>Chromadorea</taxon>
        <taxon>Rhabditida</taxon>
        <taxon>Spirurina</taxon>
        <taxon>Ascaridomorpha</taxon>
        <taxon>Ascaridoidea</taxon>
        <taxon>Ascarididae</taxon>
        <taxon>Ascaris</taxon>
    </lineage>
</organism>
<reference evidence="2" key="1">
    <citation type="submission" date="2017-02" db="UniProtKB">
        <authorList>
            <consortium name="WormBaseParasite"/>
        </authorList>
    </citation>
    <scope>IDENTIFICATION</scope>
</reference>
<protein>
    <submittedName>
        <fullName evidence="2">Kinesin motor domain-containing protein</fullName>
    </submittedName>
</protein>
<name>A0A0M3HSU4_ASCLU</name>
<dbReference type="AlphaFoldDB" id="A0A0M3HSU4"/>
<accession>A0A0M3HSU4</accession>
<evidence type="ECO:0000313" key="2">
    <source>
        <dbReference type="WBParaSite" id="ALUE_0000560201-mRNA-1"/>
    </source>
</evidence>
<dbReference type="Proteomes" id="UP000036681">
    <property type="component" value="Unplaced"/>
</dbReference>